<dbReference type="PANTHER" id="PTHR43201:SF32">
    <property type="entry name" value="2-SUCCINYLBENZOATE--COA LIGASE, CHLOROPLASTIC_PEROXISOMAL"/>
    <property type="match status" value="1"/>
</dbReference>
<protein>
    <submittedName>
        <fullName evidence="3">O-succinylbenzoic acid--CoA ligase</fullName>
    </submittedName>
</protein>
<sequence length="356" mass="39840">MIFRGQDGDLISTKPDQEYFKKVKAFIQAWENGQDHLEVKTSGSTGNPKNIRLSKEQIQASVNQTAEAFYLNQDCIFLCNLSIDFIAGKLMIIRALELGAELVVISPEGDFLENLGQYKYLLTRNMGKNFFAFVPMQLEKMLNNPQSAEILNTARATILGGAVVGERLLTKIQKIKTPVFATYGMTETVTHLAIKRLNGDKPDKYFKALPDTEIKLDVRGCLCAKNKSTDNKWIITNDLATLKKSNQFQLNGRIDGIINSGGVKLNLSEIETKIDKLGLITQPFFCFGIPDEILGQKLVLFVEDSSKDETLVKKLKRKLPKFEAPKQIVFVDLFTKTGSGKIDKIKTVDAYSISNK</sequence>
<dbReference type="GO" id="GO:0031956">
    <property type="term" value="F:medium-chain fatty acid-CoA ligase activity"/>
    <property type="evidence" value="ECO:0007669"/>
    <property type="project" value="TreeGrafter"/>
</dbReference>
<dbReference type="Pfam" id="PF00501">
    <property type="entry name" value="AMP-binding"/>
    <property type="match status" value="1"/>
</dbReference>
<evidence type="ECO:0000313" key="3">
    <source>
        <dbReference type="EMBL" id="AWV98865.1"/>
    </source>
</evidence>
<dbReference type="Gene3D" id="3.40.50.12780">
    <property type="entry name" value="N-terminal domain of ligase-like"/>
    <property type="match status" value="1"/>
</dbReference>
<dbReference type="SUPFAM" id="SSF56801">
    <property type="entry name" value="Acetyl-CoA synthetase-like"/>
    <property type="match status" value="1"/>
</dbReference>
<dbReference type="Pfam" id="PF13193">
    <property type="entry name" value="AMP-binding_C"/>
    <property type="match status" value="1"/>
</dbReference>
<keyword evidence="3" id="KW-0436">Ligase</keyword>
<dbReference type="Proteomes" id="UP000249873">
    <property type="component" value="Chromosome"/>
</dbReference>
<evidence type="ECO:0000313" key="4">
    <source>
        <dbReference type="Proteomes" id="UP000249873"/>
    </source>
</evidence>
<reference evidence="3 4" key="1">
    <citation type="submission" date="2018-05" db="EMBL/GenBank/DDBJ databases">
        <title>Complete genome sequence of Arcticibacterium luteifluviistationis SM1504T, a cytophagaceae bacterium isolated from Arctic surface seawater.</title>
        <authorList>
            <person name="Li Y."/>
            <person name="Qin Q.-L."/>
        </authorList>
    </citation>
    <scope>NUCLEOTIDE SEQUENCE [LARGE SCALE GENOMIC DNA]</scope>
    <source>
        <strain evidence="3 4">SM1504</strain>
    </source>
</reference>
<dbReference type="KEGG" id="als:DJ013_12060"/>
<dbReference type="InterPro" id="IPR000873">
    <property type="entry name" value="AMP-dep_synth/lig_dom"/>
</dbReference>
<dbReference type="InterPro" id="IPR025110">
    <property type="entry name" value="AMP-bd_C"/>
</dbReference>
<name>A0A2Z4GCV8_9BACT</name>
<dbReference type="InterPro" id="IPR045851">
    <property type="entry name" value="AMP-bd_C_sf"/>
</dbReference>
<dbReference type="AlphaFoldDB" id="A0A2Z4GCV8"/>
<dbReference type="OrthoDB" id="8870348at2"/>
<dbReference type="RefSeq" id="WP_111372058.1">
    <property type="nucleotide sequence ID" value="NZ_CP029480.1"/>
</dbReference>
<evidence type="ECO:0000259" key="2">
    <source>
        <dbReference type="Pfam" id="PF13193"/>
    </source>
</evidence>
<gene>
    <name evidence="3" type="ORF">DJ013_12060</name>
</gene>
<organism evidence="3 4">
    <name type="scientific">Arcticibacterium luteifluviistationis</name>
    <dbReference type="NCBI Taxonomy" id="1784714"/>
    <lineage>
        <taxon>Bacteria</taxon>
        <taxon>Pseudomonadati</taxon>
        <taxon>Bacteroidota</taxon>
        <taxon>Cytophagia</taxon>
        <taxon>Cytophagales</taxon>
        <taxon>Leadbetterellaceae</taxon>
        <taxon>Arcticibacterium</taxon>
    </lineage>
</organism>
<evidence type="ECO:0000259" key="1">
    <source>
        <dbReference type="Pfam" id="PF00501"/>
    </source>
</evidence>
<accession>A0A2Z4GCV8</accession>
<dbReference type="Gene3D" id="3.30.300.30">
    <property type="match status" value="1"/>
</dbReference>
<keyword evidence="4" id="KW-1185">Reference proteome</keyword>
<dbReference type="GO" id="GO:0006631">
    <property type="term" value="P:fatty acid metabolic process"/>
    <property type="evidence" value="ECO:0007669"/>
    <property type="project" value="TreeGrafter"/>
</dbReference>
<proteinExistence type="predicted"/>
<dbReference type="EMBL" id="CP029480">
    <property type="protein sequence ID" value="AWV98865.1"/>
    <property type="molecule type" value="Genomic_DNA"/>
</dbReference>
<dbReference type="PANTHER" id="PTHR43201">
    <property type="entry name" value="ACYL-COA SYNTHETASE"/>
    <property type="match status" value="1"/>
</dbReference>
<feature type="domain" description="AMP-dependent synthetase/ligase" evidence="1">
    <location>
        <begin position="41"/>
        <end position="217"/>
    </location>
</feature>
<feature type="domain" description="AMP-binding enzyme C-terminal" evidence="2">
    <location>
        <begin position="285"/>
        <end position="341"/>
    </location>
</feature>
<dbReference type="InterPro" id="IPR042099">
    <property type="entry name" value="ANL_N_sf"/>
</dbReference>